<dbReference type="EMBL" id="CAXAJV020001300">
    <property type="protein sequence ID" value="CAL7950709.1"/>
    <property type="molecule type" value="Genomic_DNA"/>
</dbReference>
<name>A0ABP1PBT8_XYLVO</name>
<evidence type="ECO:0000313" key="3">
    <source>
        <dbReference type="Proteomes" id="UP001642520"/>
    </source>
</evidence>
<feature type="compositionally biased region" description="Basic and acidic residues" evidence="1">
    <location>
        <begin position="136"/>
        <end position="169"/>
    </location>
</feature>
<gene>
    <name evidence="2" type="ORF">XYLVIOL_LOCUS10133</name>
</gene>
<keyword evidence="3" id="KW-1185">Reference proteome</keyword>
<protein>
    <submittedName>
        <fullName evidence="2">Uncharacterized protein</fullName>
    </submittedName>
</protein>
<feature type="region of interest" description="Disordered" evidence="1">
    <location>
        <begin position="100"/>
        <end position="169"/>
    </location>
</feature>
<accession>A0ABP1PBT8</accession>
<sequence>MIYVCELLTEEPEGGSAMIPLRTFIRLYEYLAKLDCSGECPCVITEEDTKELFRPGGPSVSEESSSTFDSRLYLATPGAVEEEEDTGLADVCGLIYSESRSSETVRDSKDQDVDARHSEADEAHQGQLVPLLTDEIEVRSMDREEQPREREPETEKRKQHERTVDGDPVDRAAVPDFRLFDTDYDPSDRDVDSFLYDDAEEFEGERESREEMDDYSPIGLESILHGICECLEPVRVSDRVPTPPPPDPLEEFLKRMRREVDEGRLETRLRLEGIGRPVSENRITAVGLWLAECARRQEGLVGPRNIRHFLCPDLEDREDNECAA</sequence>
<evidence type="ECO:0000313" key="2">
    <source>
        <dbReference type="EMBL" id="CAL7950709.1"/>
    </source>
</evidence>
<proteinExistence type="predicted"/>
<dbReference type="Proteomes" id="UP001642520">
    <property type="component" value="Unassembled WGS sequence"/>
</dbReference>
<comment type="caution">
    <text evidence="2">The sequence shown here is derived from an EMBL/GenBank/DDBJ whole genome shotgun (WGS) entry which is preliminary data.</text>
</comment>
<evidence type="ECO:0000256" key="1">
    <source>
        <dbReference type="SAM" id="MobiDB-lite"/>
    </source>
</evidence>
<feature type="compositionally biased region" description="Basic and acidic residues" evidence="1">
    <location>
        <begin position="100"/>
        <end position="124"/>
    </location>
</feature>
<organism evidence="2 3">
    <name type="scientific">Xylocopa violacea</name>
    <name type="common">Violet carpenter bee</name>
    <name type="synonym">Apis violacea</name>
    <dbReference type="NCBI Taxonomy" id="135666"/>
    <lineage>
        <taxon>Eukaryota</taxon>
        <taxon>Metazoa</taxon>
        <taxon>Ecdysozoa</taxon>
        <taxon>Arthropoda</taxon>
        <taxon>Hexapoda</taxon>
        <taxon>Insecta</taxon>
        <taxon>Pterygota</taxon>
        <taxon>Neoptera</taxon>
        <taxon>Endopterygota</taxon>
        <taxon>Hymenoptera</taxon>
        <taxon>Apocrita</taxon>
        <taxon>Aculeata</taxon>
        <taxon>Apoidea</taxon>
        <taxon>Anthophila</taxon>
        <taxon>Apidae</taxon>
        <taxon>Xylocopa</taxon>
        <taxon>Xylocopa</taxon>
    </lineage>
</organism>
<reference evidence="2 3" key="1">
    <citation type="submission" date="2024-08" db="EMBL/GenBank/DDBJ databases">
        <authorList>
            <person name="Will J Nash"/>
            <person name="Angela Man"/>
            <person name="Seanna McTaggart"/>
            <person name="Kendall Baker"/>
            <person name="Tom Barker"/>
            <person name="Leah Catchpole"/>
            <person name="Alex Durrant"/>
            <person name="Karim Gharbi"/>
            <person name="Naomi Irish"/>
            <person name="Gemy Kaithakottil"/>
            <person name="Debby Ku"/>
            <person name="Aaliyah Providence"/>
            <person name="Felix Shaw"/>
            <person name="David Swarbreck"/>
            <person name="Chris Watkins"/>
            <person name="Ann M. McCartney"/>
            <person name="Giulio Formenti"/>
            <person name="Alice Mouton"/>
            <person name="Noel Vella"/>
            <person name="Bjorn M von Reumont"/>
            <person name="Adriana Vella"/>
            <person name="Wilfried Haerty"/>
        </authorList>
    </citation>
    <scope>NUCLEOTIDE SEQUENCE [LARGE SCALE GENOMIC DNA]</scope>
</reference>